<dbReference type="FunFam" id="2.30.29.30:FF:000002">
    <property type="entry name" value="Band 4.1-like protein 5 isoform 1"/>
    <property type="match status" value="1"/>
</dbReference>
<evidence type="ECO:0000256" key="12">
    <source>
        <dbReference type="ARBA" id="ARBA00023018"/>
    </source>
</evidence>
<evidence type="ECO:0000256" key="5">
    <source>
        <dbReference type="ARBA" id="ARBA00004552"/>
    </source>
</evidence>
<evidence type="ECO:0000256" key="9">
    <source>
        <dbReference type="ARBA" id="ARBA00022599"/>
    </source>
</evidence>
<dbReference type="AlphaFoldDB" id="A0A671SY08"/>
<evidence type="ECO:0000256" key="1">
    <source>
        <dbReference type="ARBA" id="ARBA00004279"/>
    </source>
</evidence>
<dbReference type="Pfam" id="PF00621">
    <property type="entry name" value="RhoGEF"/>
    <property type="match status" value="1"/>
</dbReference>
<dbReference type="SUPFAM" id="SSF47031">
    <property type="entry name" value="Second domain of FERM"/>
    <property type="match status" value="1"/>
</dbReference>
<evidence type="ECO:0000256" key="3">
    <source>
        <dbReference type="ARBA" id="ARBA00004486"/>
    </source>
</evidence>
<keyword evidence="13" id="KW-0472">Membrane</keyword>
<dbReference type="Gene3D" id="1.20.80.10">
    <property type="match status" value="1"/>
</dbReference>
<dbReference type="GO" id="GO:0005085">
    <property type="term" value="F:guanyl-nucleotide exchange factor activity"/>
    <property type="evidence" value="ECO:0007669"/>
    <property type="project" value="UniProtKB-KW"/>
</dbReference>
<accession>A0A671SY08</accession>
<dbReference type="GO" id="GO:0005886">
    <property type="term" value="C:plasma membrane"/>
    <property type="evidence" value="ECO:0007669"/>
    <property type="project" value="UniProtKB-SubCell"/>
</dbReference>
<dbReference type="Pfam" id="PF09380">
    <property type="entry name" value="FERM_C"/>
    <property type="match status" value="1"/>
</dbReference>
<dbReference type="InterPro" id="IPR019748">
    <property type="entry name" value="FERM_central"/>
</dbReference>
<dbReference type="Gene3D" id="2.30.29.30">
    <property type="entry name" value="Pleckstrin-homology domain (PH domain)/Phosphotyrosine-binding domain (PTB)"/>
    <property type="match status" value="4"/>
</dbReference>
<dbReference type="SMART" id="SM00295">
    <property type="entry name" value="B41"/>
    <property type="match status" value="1"/>
</dbReference>
<evidence type="ECO:0000313" key="22">
    <source>
        <dbReference type="Ensembl" id="ENSSANP00000102198.1"/>
    </source>
</evidence>
<comment type="subcellular location">
    <subcellularLocation>
        <location evidence="2">Cell membrane</location>
        <topology evidence="2">Peripheral membrane protein</topology>
        <orientation evidence="2">Cytoplasmic side</orientation>
    </subcellularLocation>
    <subcellularLocation>
        <location evidence="1">Cell projection</location>
        <location evidence="1">Dendrite</location>
    </subcellularLocation>
    <subcellularLocation>
        <location evidence="5">Cell projection</location>
        <location evidence="5">Dendritic spine</location>
    </subcellularLocation>
    <subcellularLocation>
        <location evidence="3">Cell projection</location>
        <location evidence="3">Filopodium</location>
    </subcellularLocation>
    <subcellularLocation>
        <location evidence="4">Cytoplasm</location>
        <location evidence="4">Cytosol</location>
    </subcellularLocation>
    <subcellularLocation>
        <location evidence="15">Synapse</location>
        <location evidence="15">Synaptosome</location>
    </subcellularLocation>
</comment>
<dbReference type="PROSITE" id="PS50057">
    <property type="entry name" value="FERM_3"/>
    <property type="match status" value="1"/>
</dbReference>
<dbReference type="InterPro" id="IPR019749">
    <property type="entry name" value="Band_41_domain"/>
</dbReference>
<dbReference type="PRINTS" id="PR00935">
    <property type="entry name" value="BAND41"/>
</dbReference>
<name>A0A671SY08_9TELE</name>
<evidence type="ECO:0000256" key="18">
    <source>
        <dbReference type="SAM" id="MobiDB-lite"/>
    </source>
</evidence>
<dbReference type="CDD" id="cd13193">
    <property type="entry name" value="FERM_C_FARP1-like"/>
    <property type="match status" value="1"/>
</dbReference>
<evidence type="ECO:0000256" key="10">
    <source>
        <dbReference type="ARBA" id="ARBA00022658"/>
    </source>
</evidence>
<dbReference type="FunFam" id="1.20.900.10:FF:000021">
    <property type="entry name" value="FERM, RhoGEF and pleckstrin domain-containing protein 1"/>
    <property type="match status" value="1"/>
</dbReference>
<keyword evidence="12" id="KW-0770">Synapse</keyword>
<keyword evidence="8" id="KW-0963">Cytoplasm</keyword>
<keyword evidence="6" id="KW-0217">Developmental protein</keyword>
<dbReference type="InterPro" id="IPR011993">
    <property type="entry name" value="PH-like_dom_sf"/>
</dbReference>
<sequence>MKCLQNIWPSYKHLNGFCCQVGLSSMVEPEERPSVAGQRLGAPESMGISTLEPGQRPPTMPPGRRVSIRVQMLDDTQEVFEVSVRHCFIVSPSAGPKNTILRFVVKFFPPDHTQLLEELTRYLFALQIKHDLACGRLTCNESSAALLVSHIVQSEIGDFDEVQCKQHLLNNKYIPVQDALMDKIIEYHRKHVGQTPAESDYQLLEIARRLEMYGVRLYPAKDREGTKLSLAVAHSGVLVFQGHTKINAFNWSKVRKLSFKRKRFLIKLRPDLNSSCQDTLEFMMGSRDCCKVFWKICVEYHAFFRLFEEPKPKPKPVLFTRGSSFRFSESPSAGQVMVNGQKQSLNLGQSPDGRQPSPLTSPLLTDAGFIRTDDEDEVRRKRFPTDKAYFIAKELLTTERTYLKDLEVITVSFQKSVEKDEAMPDSLRNLIFANFEPVCKFHETFLKDVEQRLAQWEGRSNAHIKGDYQRIGDVMLKNIQGLKLLTAHLQKHSEALLELERMCRSSRKLEGLCRDFELQKVCYLPLNIFFLRPLHRLMHYKQILERLCKHYPPTHDDFRDSRAALADVSEMVVQLHGTLIKMENFQKLLELKKDLIGIDNLALPGREFIRLGCLSKLSGKGLQQRMFFLFNDVLMYTSRGMTASNQFKVHGQLPLYGMTVPSEMEKWVEDIKMAIELADKCNGPSAEILSSSFTDSSKSLTESSADQESDDDLSASRTSLEWQTPHRSNTTVHVCWHRNTSVSMVDFSVALENQLSGNLLRKFKNSNGWQKLWVVFTNFSLFFYKTHQDEYPLASLPLLGYSITIPSESENIHKDYVFKLHFKSHVYYFRSESEYTFERWMEVIRSATCSSSHIRSLSRKEPHVY</sequence>
<keyword evidence="10" id="KW-0344">Guanine-nucleotide releasing factor</keyword>
<evidence type="ECO:0000256" key="14">
    <source>
        <dbReference type="ARBA" id="ARBA00023273"/>
    </source>
</evidence>
<dbReference type="InterPro" id="IPR000299">
    <property type="entry name" value="FERM_domain"/>
</dbReference>
<dbReference type="FunFam" id="1.20.80.10:FF:000005">
    <property type="entry name" value="FERM, RhoGEF and pleckstrin domain-containing protein 1"/>
    <property type="match status" value="1"/>
</dbReference>
<dbReference type="InterPro" id="IPR035963">
    <property type="entry name" value="FERM_2"/>
</dbReference>
<dbReference type="CDD" id="cd13235">
    <property type="entry name" value="PH2_FARP1-like"/>
    <property type="match status" value="1"/>
</dbReference>
<dbReference type="Proteomes" id="UP000472260">
    <property type="component" value="Unassembled WGS sequence"/>
</dbReference>
<keyword evidence="11" id="KW-0677">Repeat</keyword>
<dbReference type="PANTHER" id="PTHR45858:SF2">
    <property type="entry name" value="FERM, ARHGEF AND PLECKSTRIN DOMAIN-CONTAINING PROTEIN 1"/>
    <property type="match status" value="1"/>
</dbReference>
<dbReference type="Gene3D" id="1.20.900.10">
    <property type="entry name" value="Dbl homology (DH) domain"/>
    <property type="match status" value="1"/>
</dbReference>
<dbReference type="Ensembl" id="ENSSANT00000108463.1">
    <property type="protein sequence ID" value="ENSSANP00000102198.1"/>
    <property type="gene ID" value="ENSSANG00000049923.1"/>
</dbReference>
<dbReference type="PROSITE" id="PS50003">
    <property type="entry name" value="PH_DOMAIN"/>
    <property type="match status" value="1"/>
</dbReference>
<keyword evidence="14" id="KW-0966">Cell projection</keyword>
<evidence type="ECO:0000256" key="4">
    <source>
        <dbReference type="ARBA" id="ARBA00004514"/>
    </source>
</evidence>
<dbReference type="GO" id="GO:0005829">
    <property type="term" value="C:cytosol"/>
    <property type="evidence" value="ECO:0007669"/>
    <property type="project" value="UniProtKB-SubCell"/>
</dbReference>
<evidence type="ECO:0000259" key="21">
    <source>
        <dbReference type="PROSITE" id="PS50057"/>
    </source>
</evidence>
<gene>
    <name evidence="22" type="primary">LOC107653673</name>
</gene>
<evidence type="ECO:0000256" key="6">
    <source>
        <dbReference type="ARBA" id="ARBA00022473"/>
    </source>
</evidence>
<evidence type="ECO:0000256" key="16">
    <source>
        <dbReference type="ARBA" id="ARBA00040395"/>
    </source>
</evidence>
<feature type="domain" description="FERM" evidence="21">
    <location>
        <begin position="7"/>
        <end position="308"/>
    </location>
</feature>
<keyword evidence="23" id="KW-1185">Reference proteome</keyword>
<dbReference type="SUPFAM" id="SSF50729">
    <property type="entry name" value="PH domain-like"/>
    <property type="match status" value="3"/>
</dbReference>
<evidence type="ECO:0000256" key="13">
    <source>
        <dbReference type="ARBA" id="ARBA00023136"/>
    </source>
</evidence>
<organism evidence="22 23">
    <name type="scientific">Sinocyclocheilus anshuiensis</name>
    <dbReference type="NCBI Taxonomy" id="1608454"/>
    <lineage>
        <taxon>Eukaryota</taxon>
        <taxon>Metazoa</taxon>
        <taxon>Chordata</taxon>
        <taxon>Craniata</taxon>
        <taxon>Vertebrata</taxon>
        <taxon>Euteleostomi</taxon>
        <taxon>Actinopterygii</taxon>
        <taxon>Neopterygii</taxon>
        <taxon>Teleostei</taxon>
        <taxon>Ostariophysi</taxon>
        <taxon>Cypriniformes</taxon>
        <taxon>Cyprinidae</taxon>
        <taxon>Cyprininae</taxon>
        <taxon>Sinocyclocheilus</taxon>
    </lineage>
</organism>
<dbReference type="SMART" id="SM00233">
    <property type="entry name" value="PH"/>
    <property type="match status" value="2"/>
</dbReference>
<evidence type="ECO:0000313" key="23">
    <source>
        <dbReference type="Proteomes" id="UP000472260"/>
    </source>
</evidence>
<dbReference type="InterPro" id="IPR001849">
    <property type="entry name" value="PH_domain"/>
</dbReference>
<dbReference type="InterPro" id="IPR041788">
    <property type="entry name" value="FARP1/FARP2/FRMD7_FERM_C"/>
</dbReference>
<evidence type="ECO:0000256" key="15">
    <source>
        <dbReference type="ARBA" id="ARBA00034102"/>
    </source>
</evidence>
<feature type="domain" description="DH" evidence="20">
    <location>
        <begin position="387"/>
        <end position="578"/>
    </location>
</feature>
<dbReference type="GO" id="GO:0043197">
    <property type="term" value="C:dendritic spine"/>
    <property type="evidence" value="ECO:0007669"/>
    <property type="project" value="UniProtKB-SubCell"/>
</dbReference>
<dbReference type="Pfam" id="PF00373">
    <property type="entry name" value="FERM_M"/>
    <property type="match status" value="1"/>
</dbReference>
<proteinExistence type="predicted"/>
<reference evidence="22" key="2">
    <citation type="submission" date="2025-09" db="UniProtKB">
        <authorList>
            <consortium name="Ensembl"/>
        </authorList>
    </citation>
    <scope>IDENTIFICATION</scope>
</reference>
<feature type="region of interest" description="Disordered" evidence="18">
    <location>
        <begin position="697"/>
        <end position="720"/>
    </location>
</feature>
<dbReference type="InterPro" id="IPR051835">
    <property type="entry name" value="RAC1-GEF"/>
</dbReference>
<evidence type="ECO:0000256" key="11">
    <source>
        <dbReference type="ARBA" id="ARBA00022737"/>
    </source>
</evidence>
<evidence type="ECO:0000256" key="2">
    <source>
        <dbReference type="ARBA" id="ARBA00004413"/>
    </source>
</evidence>
<dbReference type="FunFam" id="2.30.29.30:FF:000046">
    <property type="entry name" value="FERM, RhoGEF and pleckstrin domain-containing protein 1"/>
    <property type="match status" value="1"/>
</dbReference>
<dbReference type="InterPro" id="IPR035899">
    <property type="entry name" value="DBL_dom_sf"/>
</dbReference>
<keyword evidence="7" id="KW-1003">Cell membrane</keyword>
<evidence type="ECO:0000256" key="8">
    <source>
        <dbReference type="ARBA" id="ARBA00022490"/>
    </source>
</evidence>
<evidence type="ECO:0000259" key="19">
    <source>
        <dbReference type="PROSITE" id="PS50003"/>
    </source>
</evidence>
<dbReference type="SUPFAM" id="SSF48065">
    <property type="entry name" value="DBL homology domain (DH-domain)"/>
    <property type="match status" value="1"/>
</dbReference>
<evidence type="ECO:0000256" key="7">
    <source>
        <dbReference type="ARBA" id="ARBA00022475"/>
    </source>
</evidence>
<dbReference type="PANTHER" id="PTHR45858">
    <property type="entry name" value="FERM DOMAIN CONTAINING PROTEIN"/>
    <property type="match status" value="1"/>
</dbReference>
<reference evidence="22" key="1">
    <citation type="submission" date="2025-08" db="UniProtKB">
        <authorList>
            <consortium name="Ensembl"/>
        </authorList>
    </citation>
    <scope>IDENTIFICATION</scope>
</reference>
<dbReference type="SMART" id="SM01196">
    <property type="entry name" value="FERM_C"/>
    <property type="match status" value="1"/>
</dbReference>
<dbReference type="Pfam" id="PF00169">
    <property type="entry name" value="PH"/>
    <property type="match status" value="1"/>
</dbReference>
<protein>
    <recommendedName>
        <fullName evidence="16">FERM, ARHGEF and pleckstrin domain-containing protein 1</fullName>
    </recommendedName>
    <alternativeName>
        <fullName evidence="17">FERM, RhoGEF and pleckstrin domain-containing protein 1</fullName>
    </alternativeName>
</protein>
<evidence type="ECO:0000256" key="17">
    <source>
        <dbReference type="ARBA" id="ARBA00042170"/>
    </source>
</evidence>
<dbReference type="InterPro" id="IPR014352">
    <property type="entry name" value="FERM/acyl-CoA-bd_prot_sf"/>
</dbReference>
<dbReference type="InterPro" id="IPR018980">
    <property type="entry name" value="FERM_PH-like_C"/>
</dbReference>
<evidence type="ECO:0000259" key="20">
    <source>
        <dbReference type="PROSITE" id="PS50010"/>
    </source>
</evidence>
<keyword evidence="9" id="KW-0771">Synaptosome</keyword>
<dbReference type="SMART" id="SM00325">
    <property type="entry name" value="RhoGEF"/>
    <property type="match status" value="1"/>
</dbReference>
<dbReference type="GO" id="GO:0030175">
    <property type="term" value="C:filopodium"/>
    <property type="evidence" value="ECO:0007669"/>
    <property type="project" value="UniProtKB-SubCell"/>
</dbReference>
<dbReference type="InterPro" id="IPR000219">
    <property type="entry name" value="DH_dom"/>
</dbReference>
<dbReference type="CDD" id="cd14473">
    <property type="entry name" value="FERM_B-lobe"/>
    <property type="match status" value="1"/>
</dbReference>
<dbReference type="PROSITE" id="PS50010">
    <property type="entry name" value="DH_2"/>
    <property type="match status" value="1"/>
</dbReference>
<feature type="domain" description="PH" evidence="19">
    <location>
        <begin position="752"/>
        <end position="849"/>
    </location>
</feature>
<dbReference type="CDD" id="cd00160">
    <property type="entry name" value="RhoGEF"/>
    <property type="match status" value="1"/>
</dbReference>